<keyword evidence="6" id="KW-1185">Reference proteome</keyword>
<dbReference type="Ensembl" id="ENSLLET00000030446.1">
    <property type="protein sequence ID" value="ENSLLEP00000029310.1"/>
    <property type="gene ID" value="ENSLLEG00000018597.1"/>
</dbReference>
<proteinExistence type="inferred from homology"/>
<comment type="subcellular location">
    <subcellularLocation>
        <location evidence="1">Mitochondrion</location>
    </subcellularLocation>
</comment>
<evidence type="ECO:0000313" key="6">
    <source>
        <dbReference type="Proteomes" id="UP000694569"/>
    </source>
</evidence>
<sequence length="211" mass="23857">MWPAREGNMAAAMVQMSLGYRGLLAVRTRGFGPMSLGIVSPQLRAFSVRKEPEPEENPFYQKYQGKIQQLRRSNPAAFETRMDRRKEVKKQPLGHSQQAEFARVLDEKMEAKSPKGFTKNKSLDSIMNLELIKDKSADDIQEIWKQYFSTKDTVYAVIPGEAFELIWRRAQTCPSVSYGSGRAPLSSQISFFICLYSSAPPPPAQSTDVQI</sequence>
<dbReference type="PANTHER" id="PTHR13126">
    <property type="entry name" value="CHAPERONE ATP11"/>
    <property type="match status" value="1"/>
</dbReference>
<evidence type="ECO:0008006" key="7">
    <source>
        <dbReference type="Google" id="ProtNLM"/>
    </source>
</evidence>
<dbReference type="PANTHER" id="PTHR13126:SF0">
    <property type="entry name" value="ATP SYNTHASE MITOCHONDRIAL F1 COMPLEX ASSEMBLY FACTOR 1"/>
    <property type="match status" value="1"/>
</dbReference>
<evidence type="ECO:0000256" key="2">
    <source>
        <dbReference type="ARBA" id="ARBA00009116"/>
    </source>
</evidence>
<dbReference type="InterPro" id="IPR010591">
    <property type="entry name" value="ATP11"/>
</dbReference>
<evidence type="ECO:0000256" key="4">
    <source>
        <dbReference type="ARBA" id="ARBA00023128"/>
    </source>
</evidence>
<evidence type="ECO:0000313" key="5">
    <source>
        <dbReference type="Ensembl" id="ENSLLEP00000029310.1"/>
    </source>
</evidence>
<evidence type="ECO:0000256" key="1">
    <source>
        <dbReference type="ARBA" id="ARBA00004173"/>
    </source>
</evidence>
<dbReference type="GO" id="GO:0033615">
    <property type="term" value="P:mitochondrial proton-transporting ATP synthase complex assembly"/>
    <property type="evidence" value="ECO:0007669"/>
    <property type="project" value="TreeGrafter"/>
</dbReference>
<accession>A0A8C5PX66</accession>
<dbReference type="Pfam" id="PF06644">
    <property type="entry name" value="ATP11"/>
    <property type="match status" value="1"/>
</dbReference>
<dbReference type="Proteomes" id="UP000694569">
    <property type="component" value="Unplaced"/>
</dbReference>
<evidence type="ECO:0000256" key="3">
    <source>
        <dbReference type="ARBA" id="ARBA00022946"/>
    </source>
</evidence>
<dbReference type="GO" id="GO:0005739">
    <property type="term" value="C:mitochondrion"/>
    <property type="evidence" value="ECO:0007669"/>
    <property type="project" value="UniProtKB-SubCell"/>
</dbReference>
<dbReference type="OrthoDB" id="16535at2759"/>
<dbReference type="GeneTree" id="ENSGT00390000012765"/>
<dbReference type="AlphaFoldDB" id="A0A8C5PX66"/>
<protein>
    <recommendedName>
        <fullName evidence="7">ATP synthase mitochondrial F1 complex assembly factor 1</fullName>
    </recommendedName>
</protein>
<comment type="similarity">
    <text evidence="2">Belongs to the ATP11 family.</text>
</comment>
<keyword evidence="3" id="KW-0809">Transit peptide</keyword>
<reference evidence="5" key="2">
    <citation type="submission" date="2025-09" db="UniProtKB">
        <authorList>
            <consortium name="Ensembl"/>
        </authorList>
    </citation>
    <scope>IDENTIFICATION</scope>
</reference>
<name>A0A8C5PX66_9ANUR</name>
<organism evidence="5 6">
    <name type="scientific">Leptobrachium leishanense</name>
    <name type="common">Leishan spiny toad</name>
    <dbReference type="NCBI Taxonomy" id="445787"/>
    <lineage>
        <taxon>Eukaryota</taxon>
        <taxon>Metazoa</taxon>
        <taxon>Chordata</taxon>
        <taxon>Craniata</taxon>
        <taxon>Vertebrata</taxon>
        <taxon>Euteleostomi</taxon>
        <taxon>Amphibia</taxon>
        <taxon>Batrachia</taxon>
        <taxon>Anura</taxon>
        <taxon>Pelobatoidea</taxon>
        <taxon>Megophryidae</taxon>
        <taxon>Leptobrachium</taxon>
    </lineage>
</organism>
<reference evidence="5" key="1">
    <citation type="submission" date="2025-08" db="UniProtKB">
        <authorList>
            <consortium name="Ensembl"/>
        </authorList>
    </citation>
    <scope>IDENTIFICATION</scope>
</reference>
<keyword evidence="4" id="KW-0496">Mitochondrion</keyword>